<keyword evidence="3" id="KW-1185">Reference proteome</keyword>
<gene>
    <name evidence="2" type="ORF">WQQ_18900</name>
</gene>
<dbReference type="STRING" id="1172194.WQQ_18900"/>
<dbReference type="Proteomes" id="UP000003704">
    <property type="component" value="Unassembled WGS sequence"/>
</dbReference>
<name>I8TDG5_9GAMM</name>
<protein>
    <submittedName>
        <fullName evidence="2">Uncharacterized protein</fullName>
    </submittedName>
</protein>
<proteinExistence type="predicted"/>
<dbReference type="RefSeq" id="WP_007184839.1">
    <property type="nucleotide sequence ID" value="NZ_AKGD01000001.1"/>
</dbReference>
<organism evidence="2 3">
    <name type="scientific">Hydrocarboniphaga effusa AP103</name>
    <dbReference type="NCBI Taxonomy" id="1172194"/>
    <lineage>
        <taxon>Bacteria</taxon>
        <taxon>Pseudomonadati</taxon>
        <taxon>Pseudomonadota</taxon>
        <taxon>Gammaproteobacteria</taxon>
        <taxon>Nevskiales</taxon>
        <taxon>Nevskiaceae</taxon>
        <taxon>Hydrocarboniphaga</taxon>
    </lineage>
</organism>
<evidence type="ECO:0000256" key="1">
    <source>
        <dbReference type="SAM" id="MobiDB-lite"/>
    </source>
</evidence>
<dbReference type="AlphaFoldDB" id="I8TDG5"/>
<evidence type="ECO:0000313" key="2">
    <source>
        <dbReference type="EMBL" id="EIT71753.1"/>
    </source>
</evidence>
<reference evidence="2 3" key="1">
    <citation type="journal article" date="2012" name="J. Bacteriol.">
        <title>Genome Sequence of n-Alkane-Degrading Hydrocarboniphaga effusa Strain AP103T (ATCC BAA-332T).</title>
        <authorList>
            <person name="Chang H.K."/>
            <person name="Zylstra G.J."/>
            <person name="Chae J.C."/>
        </authorList>
    </citation>
    <scope>NUCLEOTIDE SEQUENCE [LARGE SCALE GENOMIC DNA]</scope>
    <source>
        <strain evidence="2 3">AP103</strain>
    </source>
</reference>
<feature type="compositionally biased region" description="Basic and acidic residues" evidence="1">
    <location>
        <begin position="37"/>
        <end position="50"/>
    </location>
</feature>
<accession>I8TDG5</accession>
<sequence>MNNTHEPGSKPVDPDMPETEEDLVRKRDMPGNPVGPDHPEKPDQPTRRET</sequence>
<evidence type="ECO:0000313" key="3">
    <source>
        <dbReference type="Proteomes" id="UP000003704"/>
    </source>
</evidence>
<comment type="caution">
    <text evidence="2">The sequence shown here is derived from an EMBL/GenBank/DDBJ whole genome shotgun (WGS) entry which is preliminary data.</text>
</comment>
<dbReference type="EMBL" id="AKGD01000001">
    <property type="protein sequence ID" value="EIT71753.1"/>
    <property type="molecule type" value="Genomic_DNA"/>
</dbReference>
<feature type="region of interest" description="Disordered" evidence="1">
    <location>
        <begin position="1"/>
        <end position="50"/>
    </location>
</feature>